<dbReference type="InterPro" id="IPR020843">
    <property type="entry name" value="ER"/>
</dbReference>
<dbReference type="InterPro" id="IPR011032">
    <property type="entry name" value="GroES-like_sf"/>
</dbReference>
<evidence type="ECO:0000256" key="7">
    <source>
        <dbReference type="ARBA" id="ARBA00023002"/>
    </source>
</evidence>
<organism evidence="16 17">
    <name type="scientific">Rhamnusium bicolor</name>
    <dbReference type="NCBI Taxonomy" id="1586634"/>
    <lineage>
        <taxon>Eukaryota</taxon>
        <taxon>Metazoa</taxon>
        <taxon>Ecdysozoa</taxon>
        <taxon>Arthropoda</taxon>
        <taxon>Hexapoda</taxon>
        <taxon>Insecta</taxon>
        <taxon>Pterygota</taxon>
        <taxon>Neoptera</taxon>
        <taxon>Endopterygota</taxon>
        <taxon>Coleoptera</taxon>
        <taxon>Polyphaga</taxon>
        <taxon>Cucujiformia</taxon>
        <taxon>Chrysomeloidea</taxon>
        <taxon>Cerambycidae</taxon>
        <taxon>Lepturinae</taxon>
        <taxon>Rhagiini</taxon>
        <taxon>Rhamnusium</taxon>
    </lineage>
</organism>
<keyword evidence="10" id="KW-0275">Fatty acid biosynthesis</keyword>
<dbReference type="Gene3D" id="3.40.50.720">
    <property type="entry name" value="NAD(P)-binding Rossmann-like Domain"/>
    <property type="match status" value="1"/>
</dbReference>
<evidence type="ECO:0000313" key="16">
    <source>
        <dbReference type="EMBL" id="KAJ8935102.1"/>
    </source>
</evidence>
<keyword evidence="17" id="KW-1185">Reference proteome</keyword>
<keyword evidence="9" id="KW-0496">Mitochondrion</keyword>
<comment type="caution">
    <text evidence="16">The sequence shown here is derived from an EMBL/GenBank/DDBJ whole genome shotgun (WGS) entry which is preliminary data.</text>
</comment>
<accession>A0AAV8X918</accession>
<dbReference type="Proteomes" id="UP001162156">
    <property type="component" value="Unassembled WGS sequence"/>
</dbReference>
<dbReference type="CDD" id="cd08290">
    <property type="entry name" value="ETR"/>
    <property type="match status" value="1"/>
</dbReference>
<dbReference type="GO" id="GO:0006633">
    <property type="term" value="P:fatty acid biosynthetic process"/>
    <property type="evidence" value="ECO:0007669"/>
    <property type="project" value="UniProtKB-KW"/>
</dbReference>
<dbReference type="Pfam" id="PF08240">
    <property type="entry name" value="ADH_N"/>
    <property type="match status" value="1"/>
</dbReference>
<name>A0AAV8X918_9CUCU</name>
<evidence type="ECO:0000256" key="2">
    <source>
        <dbReference type="ARBA" id="ARBA00010371"/>
    </source>
</evidence>
<sequence>MTSLVVRSKLMANGFNSSILSSHISKQYSRQYHNSRAAKLVFSEFGDPVEVVQKENENIVEPKEKEVLLKVLAAPVNPVDINIIQGKYPIKPHFPVVPGIEGVAEVVKVGTEVSDLNEGDHVVPLEGDLGLWRTHLTVAEDKLLKVPKSLDLVQAATLTINPCTAYRILKDYTDLKPGDTVIQNGANSACGQNVIQICHSWGIKTVNIVRSRPNFEELKEFLTGLGATYILTEDELRSTDIFKSGQVEKPKLALDCVGGNSALAILRHLQNSSPMVTYGGMSRDPVPVPTSALIFKDIQVCGFRITDWIKNNEKSDNRFTMFKELISMMANNELKGPAHELVGFSNYKYALKNTLTFKGMIGRKFILEFDK</sequence>
<evidence type="ECO:0000256" key="14">
    <source>
        <dbReference type="ARBA" id="ARBA00048843"/>
    </source>
</evidence>
<evidence type="ECO:0000256" key="10">
    <source>
        <dbReference type="ARBA" id="ARBA00023160"/>
    </source>
</evidence>
<dbReference type="SUPFAM" id="SSF50129">
    <property type="entry name" value="GroES-like"/>
    <property type="match status" value="1"/>
</dbReference>
<dbReference type="GO" id="GO:0141148">
    <property type="term" value="F:enoyl-[acyl-carrier-protein] reductase (NADPH) activity"/>
    <property type="evidence" value="ECO:0007669"/>
    <property type="project" value="UniProtKB-EC"/>
</dbReference>
<evidence type="ECO:0000256" key="3">
    <source>
        <dbReference type="ARBA" id="ARBA00022516"/>
    </source>
</evidence>
<dbReference type="SUPFAM" id="SSF51735">
    <property type="entry name" value="NAD(P)-binding Rossmann-fold domains"/>
    <property type="match status" value="1"/>
</dbReference>
<evidence type="ECO:0000256" key="8">
    <source>
        <dbReference type="ARBA" id="ARBA00023098"/>
    </source>
</evidence>
<protein>
    <recommendedName>
        <fullName evidence="12">Enoyl-[acyl-carrier-protein] reductase, mitochondrial</fullName>
        <ecNumber evidence="11">1.3.1.104</ecNumber>
    </recommendedName>
    <alternativeName>
        <fullName evidence="13">2-enoyl thioester reductase</fullName>
    </alternativeName>
</protein>
<evidence type="ECO:0000256" key="1">
    <source>
        <dbReference type="ARBA" id="ARBA00004173"/>
    </source>
</evidence>
<feature type="domain" description="Enoyl reductase (ER)" evidence="15">
    <location>
        <begin position="46"/>
        <end position="355"/>
    </location>
</feature>
<dbReference type="SMART" id="SM00829">
    <property type="entry name" value="PKS_ER"/>
    <property type="match status" value="1"/>
</dbReference>
<keyword evidence="3" id="KW-0444">Lipid biosynthesis</keyword>
<reference evidence="16" key="1">
    <citation type="journal article" date="2023" name="Insect Mol. Biol.">
        <title>Genome sequencing provides insights into the evolution of gene families encoding plant cell wall-degrading enzymes in longhorned beetles.</title>
        <authorList>
            <person name="Shin N.R."/>
            <person name="Okamura Y."/>
            <person name="Kirsch R."/>
            <person name="Pauchet Y."/>
        </authorList>
    </citation>
    <scope>NUCLEOTIDE SEQUENCE</scope>
    <source>
        <strain evidence="16">RBIC_L_NR</strain>
    </source>
</reference>
<dbReference type="AlphaFoldDB" id="A0AAV8X918"/>
<evidence type="ECO:0000256" key="12">
    <source>
        <dbReference type="ARBA" id="ARBA00041058"/>
    </source>
</evidence>
<keyword evidence="4" id="KW-0276">Fatty acid metabolism</keyword>
<keyword evidence="6" id="KW-0809">Transit peptide</keyword>
<dbReference type="InterPro" id="IPR013154">
    <property type="entry name" value="ADH-like_N"/>
</dbReference>
<dbReference type="PANTHER" id="PTHR43981">
    <property type="entry name" value="ENOYL-[ACYL-CARRIER-PROTEIN] REDUCTASE, MITOCHONDRIAL"/>
    <property type="match status" value="1"/>
</dbReference>
<comment type="catalytic activity">
    <reaction evidence="14">
        <text>a 2,3-saturated acyl-[ACP] + NADP(+) = a (2E)-enoyl-[ACP] + NADPH + H(+)</text>
        <dbReference type="Rhea" id="RHEA:22564"/>
        <dbReference type="Rhea" id="RHEA-COMP:9925"/>
        <dbReference type="Rhea" id="RHEA-COMP:9926"/>
        <dbReference type="ChEBI" id="CHEBI:15378"/>
        <dbReference type="ChEBI" id="CHEBI:57783"/>
        <dbReference type="ChEBI" id="CHEBI:58349"/>
        <dbReference type="ChEBI" id="CHEBI:78784"/>
        <dbReference type="ChEBI" id="CHEBI:78785"/>
        <dbReference type="EC" id="1.3.1.104"/>
    </reaction>
</comment>
<dbReference type="InterPro" id="IPR051034">
    <property type="entry name" value="Mito_Enoyl-ACP_Reductase"/>
</dbReference>
<evidence type="ECO:0000256" key="9">
    <source>
        <dbReference type="ARBA" id="ARBA00023128"/>
    </source>
</evidence>
<dbReference type="EMBL" id="JANEYF010003623">
    <property type="protein sequence ID" value="KAJ8935102.1"/>
    <property type="molecule type" value="Genomic_DNA"/>
</dbReference>
<dbReference type="InterPro" id="IPR036291">
    <property type="entry name" value="NAD(P)-bd_dom_sf"/>
</dbReference>
<dbReference type="InterPro" id="IPR013149">
    <property type="entry name" value="ADH-like_C"/>
</dbReference>
<dbReference type="GO" id="GO:0005739">
    <property type="term" value="C:mitochondrion"/>
    <property type="evidence" value="ECO:0007669"/>
    <property type="project" value="UniProtKB-SubCell"/>
</dbReference>
<evidence type="ECO:0000256" key="11">
    <source>
        <dbReference type="ARBA" id="ARBA00038963"/>
    </source>
</evidence>
<keyword evidence="8" id="KW-0443">Lipid metabolism</keyword>
<proteinExistence type="inferred from homology"/>
<dbReference type="FunFam" id="3.40.50.720:FF:000112">
    <property type="entry name" value="Enoyl-[acyl-carrier-protein] reductase 1, mitochondrial"/>
    <property type="match status" value="1"/>
</dbReference>
<dbReference type="Pfam" id="PF00107">
    <property type="entry name" value="ADH_zinc_N"/>
    <property type="match status" value="1"/>
</dbReference>
<dbReference type="PANTHER" id="PTHR43981:SF2">
    <property type="entry name" value="ENOYL-[ACYL-CARRIER-PROTEIN] REDUCTASE, MITOCHONDRIAL"/>
    <property type="match status" value="1"/>
</dbReference>
<keyword evidence="7" id="KW-0560">Oxidoreductase</keyword>
<evidence type="ECO:0000256" key="13">
    <source>
        <dbReference type="ARBA" id="ARBA00042123"/>
    </source>
</evidence>
<comment type="similarity">
    <text evidence="2">Belongs to the zinc-containing alcohol dehydrogenase family. Quinone oxidoreductase subfamily.</text>
</comment>
<evidence type="ECO:0000256" key="5">
    <source>
        <dbReference type="ARBA" id="ARBA00022857"/>
    </source>
</evidence>
<evidence type="ECO:0000256" key="4">
    <source>
        <dbReference type="ARBA" id="ARBA00022832"/>
    </source>
</evidence>
<dbReference type="FunFam" id="3.90.180.10:FF:000010">
    <property type="entry name" value="Enoyl-[acyl-carrier-protein] reductase, mitochondrial"/>
    <property type="match status" value="1"/>
</dbReference>
<dbReference type="Gene3D" id="3.90.180.10">
    <property type="entry name" value="Medium-chain alcohol dehydrogenases, catalytic domain"/>
    <property type="match status" value="1"/>
</dbReference>
<comment type="subcellular location">
    <subcellularLocation>
        <location evidence="1">Mitochondrion</location>
    </subcellularLocation>
</comment>
<keyword evidence="5" id="KW-0521">NADP</keyword>
<evidence type="ECO:0000313" key="17">
    <source>
        <dbReference type="Proteomes" id="UP001162156"/>
    </source>
</evidence>
<gene>
    <name evidence="16" type="ORF">NQ314_012998</name>
</gene>
<evidence type="ECO:0000256" key="6">
    <source>
        <dbReference type="ARBA" id="ARBA00022946"/>
    </source>
</evidence>
<dbReference type="EC" id="1.3.1.104" evidence="11"/>
<evidence type="ECO:0000259" key="15">
    <source>
        <dbReference type="SMART" id="SM00829"/>
    </source>
</evidence>